<dbReference type="EMBL" id="DUFJ01000052">
    <property type="protein sequence ID" value="HIH33010.1"/>
    <property type="molecule type" value="Genomic_DNA"/>
</dbReference>
<dbReference type="InterPro" id="IPR036388">
    <property type="entry name" value="WH-like_DNA-bd_sf"/>
</dbReference>
<dbReference type="InterPro" id="IPR036390">
    <property type="entry name" value="WH_DNA-bd_sf"/>
</dbReference>
<dbReference type="PANTHER" id="PTHR33204">
    <property type="entry name" value="TRANSCRIPTIONAL REGULATOR, MARR FAMILY"/>
    <property type="match status" value="1"/>
</dbReference>
<sequence length="103" mass="11670">MSKPVERANFLEKAVNAIGKKYDLLILDSFLQNKGRRRFNQLLAAVPNINPRILSMRLKDLEKNGLVSKTLVLGTPVKTEYQLNEKGESLHPLIEGLKAWAQK</sequence>
<reference evidence="7" key="3">
    <citation type="submission" date="2021-05" db="EMBL/GenBank/DDBJ databases">
        <title>Protein family content uncovers lineage relationships and bacterial pathway maintenance mechanisms in DPANN archaea.</title>
        <authorList>
            <person name="Castelle C.J."/>
            <person name="Meheust R."/>
            <person name="Jaffe A.L."/>
            <person name="Seitz K."/>
            <person name="Gong X."/>
            <person name="Baker B.J."/>
            <person name="Banfield J.F."/>
        </authorList>
    </citation>
    <scope>NUCLEOTIDE SEQUENCE</scope>
    <source>
        <strain evidence="7">RIFCSPLOWO2_01_FULL_43_13</strain>
    </source>
</reference>
<dbReference type="EMBL" id="DUFW01000024">
    <property type="protein sequence ID" value="HIH21353.1"/>
    <property type="molecule type" value="Genomic_DNA"/>
</dbReference>
<dbReference type="PANTHER" id="PTHR33204:SF18">
    <property type="entry name" value="TRANSCRIPTIONAL REGULATORY PROTEIN"/>
    <property type="match status" value="1"/>
</dbReference>
<reference evidence="7" key="2">
    <citation type="submission" date="2021-03" db="EMBL/GenBank/DDBJ databases">
        <authorList>
            <person name="Jaffe A."/>
        </authorList>
    </citation>
    <scope>NUCLEOTIDE SEQUENCE</scope>
    <source>
        <strain evidence="7">RIFCSPLOWO2_01_FULL_43_13</strain>
    </source>
</reference>
<dbReference type="Proteomes" id="UP000590964">
    <property type="component" value="Unassembled WGS sequence"/>
</dbReference>
<proteinExistence type="predicted"/>
<keyword evidence="2" id="KW-0238">DNA-binding</keyword>
<dbReference type="Gene3D" id="1.10.10.10">
    <property type="entry name" value="Winged helix-like DNA-binding domain superfamily/Winged helix DNA-binding domain"/>
    <property type="match status" value="1"/>
</dbReference>
<evidence type="ECO:0000313" key="5">
    <source>
        <dbReference type="EMBL" id="HIH21353.1"/>
    </source>
</evidence>
<evidence type="ECO:0000313" key="8">
    <source>
        <dbReference type="Proteomes" id="UP000590964"/>
    </source>
</evidence>
<evidence type="ECO:0000256" key="3">
    <source>
        <dbReference type="ARBA" id="ARBA00023163"/>
    </source>
</evidence>
<dbReference type="Proteomes" id="UP000527315">
    <property type="component" value="Unassembled WGS sequence"/>
</dbReference>
<dbReference type="SUPFAM" id="SSF46785">
    <property type="entry name" value="Winged helix' DNA-binding domain"/>
    <property type="match status" value="1"/>
</dbReference>
<dbReference type="Proteomes" id="UP000680185">
    <property type="component" value="Unassembled WGS sequence"/>
</dbReference>
<keyword evidence="1" id="KW-0805">Transcription regulation</keyword>
<dbReference type="AlphaFoldDB" id="A0A7J4JU92"/>
<name>A0A7J4JU92_9ARCH</name>
<dbReference type="Pfam" id="PF01638">
    <property type="entry name" value="HxlR"/>
    <property type="match status" value="1"/>
</dbReference>
<protein>
    <submittedName>
        <fullName evidence="5">Helix-turn-helix transcriptional regulator</fullName>
    </submittedName>
</protein>
<evidence type="ECO:0000256" key="1">
    <source>
        <dbReference type="ARBA" id="ARBA00023015"/>
    </source>
</evidence>
<keyword evidence="3" id="KW-0804">Transcription</keyword>
<evidence type="ECO:0000259" key="4">
    <source>
        <dbReference type="PROSITE" id="PS51118"/>
    </source>
</evidence>
<organism evidence="5 8">
    <name type="scientific">Candidatus Iainarchaeum sp</name>
    <dbReference type="NCBI Taxonomy" id="3101447"/>
    <lineage>
        <taxon>Archaea</taxon>
        <taxon>Candidatus Iainarchaeota</taxon>
        <taxon>Candidatus Iainarchaeia</taxon>
        <taxon>Candidatus Iainarchaeales</taxon>
        <taxon>Candidatus Iainarchaeaceae</taxon>
        <taxon>Candidatus Iainarchaeum</taxon>
    </lineage>
</organism>
<accession>A0A7J4JU92</accession>
<gene>
    <name evidence="5" type="ORF">HA222_01665</name>
    <name evidence="6" type="ORF">HA227_02030</name>
    <name evidence="7" type="ORF">J4478_01640</name>
</gene>
<dbReference type="InterPro" id="IPR002577">
    <property type="entry name" value="HTH_HxlR"/>
</dbReference>
<feature type="domain" description="HTH hxlR-type" evidence="4">
    <location>
        <begin position="3"/>
        <end position="103"/>
    </location>
</feature>
<dbReference type="PROSITE" id="PS51118">
    <property type="entry name" value="HTH_HXLR"/>
    <property type="match status" value="1"/>
</dbReference>
<dbReference type="EMBL" id="JAGVWB010000010">
    <property type="protein sequence ID" value="MBS3058081.1"/>
    <property type="molecule type" value="Genomic_DNA"/>
</dbReference>
<comment type="caution">
    <text evidence="5">The sequence shown here is derived from an EMBL/GenBank/DDBJ whole genome shotgun (WGS) entry which is preliminary data.</text>
</comment>
<evidence type="ECO:0000313" key="7">
    <source>
        <dbReference type="EMBL" id="MBS3058081.1"/>
    </source>
</evidence>
<evidence type="ECO:0000256" key="2">
    <source>
        <dbReference type="ARBA" id="ARBA00023125"/>
    </source>
</evidence>
<dbReference type="GO" id="GO:0003677">
    <property type="term" value="F:DNA binding"/>
    <property type="evidence" value="ECO:0007669"/>
    <property type="project" value="UniProtKB-KW"/>
</dbReference>
<reference evidence="5" key="1">
    <citation type="journal article" date="2020" name="bioRxiv">
        <title>A rank-normalized archaeal taxonomy based on genome phylogeny resolves widespread incomplete and uneven classifications.</title>
        <authorList>
            <person name="Rinke C."/>
            <person name="Chuvochina M."/>
            <person name="Mussig A.J."/>
            <person name="Chaumeil P.-A."/>
            <person name="Waite D.W."/>
            <person name="Whitman W.B."/>
            <person name="Parks D.H."/>
            <person name="Hugenholtz P."/>
        </authorList>
    </citation>
    <scope>NUCLEOTIDE SEQUENCE</scope>
    <source>
        <strain evidence="6">UBA10036</strain>
        <strain evidence="5">UBA10191</strain>
    </source>
</reference>
<evidence type="ECO:0000313" key="6">
    <source>
        <dbReference type="EMBL" id="HIH33010.1"/>
    </source>
</evidence>